<feature type="compositionally biased region" description="Basic and acidic residues" evidence="6">
    <location>
        <begin position="243"/>
        <end position="252"/>
    </location>
</feature>
<dbReference type="Proteomes" id="UP001445335">
    <property type="component" value="Unassembled WGS sequence"/>
</dbReference>
<feature type="compositionally biased region" description="Basic and acidic residues" evidence="6">
    <location>
        <begin position="16"/>
        <end position="36"/>
    </location>
</feature>
<feature type="compositionally biased region" description="Basic and acidic residues" evidence="6">
    <location>
        <begin position="295"/>
        <end position="306"/>
    </location>
</feature>
<dbReference type="GO" id="GO:0000027">
    <property type="term" value="P:ribosomal large subunit assembly"/>
    <property type="evidence" value="ECO:0007669"/>
    <property type="project" value="UniProtKB-UniRule"/>
</dbReference>
<evidence type="ECO:0000256" key="4">
    <source>
        <dbReference type="ARBA" id="ARBA00023242"/>
    </source>
</evidence>
<dbReference type="PANTHER" id="PTHR14211">
    <property type="entry name" value="GLIOMA SUPPRESSOR CANDIDATE REGION GENE 2"/>
    <property type="match status" value="1"/>
</dbReference>
<evidence type="ECO:0000256" key="2">
    <source>
        <dbReference type="ARBA" id="ARBA00018339"/>
    </source>
</evidence>
<accession>A0AAW1SJY8</accession>
<comment type="similarity">
    <text evidence="1 5">Belongs to the NOP53 family.</text>
</comment>
<reference evidence="7 8" key="1">
    <citation type="journal article" date="2024" name="Nat. Commun.">
        <title>Phylogenomics reveals the evolutionary origins of lichenization in chlorophyte algae.</title>
        <authorList>
            <person name="Puginier C."/>
            <person name="Libourel C."/>
            <person name="Otte J."/>
            <person name="Skaloud P."/>
            <person name="Haon M."/>
            <person name="Grisel S."/>
            <person name="Petersen M."/>
            <person name="Berrin J.G."/>
            <person name="Delaux P.M."/>
            <person name="Dal Grande F."/>
            <person name="Keller J."/>
        </authorList>
    </citation>
    <scope>NUCLEOTIDE SEQUENCE [LARGE SCALE GENOMIC DNA]</scope>
    <source>
        <strain evidence="7 8">SAG 245.80</strain>
    </source>
</reference>
<keyword evidence="4 5" id="KW-0539">Nucleus</keyword>
<sequence length="400" mass="43213">MAPSKASRKGKKAWRRNIDTKDVEHAVEETTREERQSSAMDTLADSELYFIDKSRDDAGAAAAKTGARRRRRRELKPLRCDVVAAAGKARPVVRPPAPKRTAAVKAAAPDFAEAAKLTVKAQRRGLNSGLLPHAPKRRRVAAPHKIAAVEVDAPGCSYNPDRAQHQEAVAAAVAAEVRKGLERDMAAQPPPRTVDWQPETDPLALLQVDAGAGDDDGETMEGAADGEEAAKGKAAAARKKTRVDRNRERRRRDAEAVAAARAALKLQRRDLQSLDALAAEADADAATAAARQARRVADRTEREKSRPPRLGKHRFQPAPVQVLLTEEITGSLRQLKPAAMLARERYTSLQKRGVIEPRVPVAPRGGRGRVTYTAGEKGESTRQGHAELVAARKAAAAALL</sequence>
<dbReference type="GO" id="GO:0005654">
    <property type="term" value="C:nucleoplasm"/>
    <property type="evidence" value="ECO:0007669"/>
    <property type="project" value="UniProtKB-SubCell"/>
</dbReference>
<proteinExistence type="inferred from homology"/>
<feature type="compositionally biased region" description="Basic residues" evidence="6">
    <location>
        <begin position="1"/>
        <end position="15"/>
    </location>
</feature>
<keyword evidence="8" id="KW-1185">Reference proteome</keyword>
<feature type="region of interest" description="Disordered" evidence="6">
    <location>
        <begin position="289"/>
        <end position="314"/>
    </location>
</feature>
<dbReference type="PANTHER" id="PTHR14211:SF7">
    <property type="entry name" value="RIBOSOME BIOGENESIS PROTEIN NOP53"/>
    <property type="match status" value="1"/>
</dbReference>
<dbReference type="GO" id="GO:0005730">
    <property type="term" value="C:nucleolus"/>
    <property type="evidence" value="ECO:0007669"/>
    <property type="project" value="UniProtKB-SubCell"/>
</dbReference>
<feature type="region of interest" description="Disordered" evidence="6">
    <location>
        <begin position="1"/>
        <end position="39"/>
    </location>
</feature>
<dbReference type="GO" id="GO:0006364">
    <property type="term" value="P:rRNA processing"/>
    <property type="evidence" value="ECO:0007669"/>
    <property type="project" value="TreeGrafter"/>
</dbReference>
<feature type="region of interest" description="Disordered" evidence="6">
    <location>
        <begin position="210"/>
        <end position="252"/>
    </location>
</feature>
<comment type="function">
    <text evidence="5">May play a role in ribosome biogenesis.</text>
</comment>
<feature type="compositionally biased region" description="Acidic residues" evidence="6">
    <location>
        <begin position="212"/>
        <end position="227"/>
    </location>
</feature>
<comment type="subcellular location">
    <subcellularLocation>
        <location evidence="5">Nucleus</location>
        <location evidence="5">Nucleolus</location>
    </subcellularLocation>
    <subcellularLocation>
        <location evidence="5">Nucleus</location>
        <location evidence="5">Nucleoplasm</location>
    </subcellularLocation>
</comment>
<dbReference type="EMBL" id="JALJOU010000002">
    <property type="protein sequence ID" value="KAK9846003.1"/>
    <property type="molecule type" value="Genomic_DNA"/>
</dbReference>
<gene>
    <name evidence="7" type="ORF">WJX81_008236</name>
</gene>
<keyword evidence="3 5" id="KW-0690">Ribosome biogenesis</keyword>
<dbReference type="GO" id="GO:0008097">
    <property type="term" value="F:5S rRNA binding"/>
    <property type="evidence" value="ECO:0007669"/>
    <property type="project" value="TreeGrafter"/>
</dbReference>
<dbReference type="PIRSF" id="PIRSF017302">
    <property type="entry name" value="Gltscr2"/>
    <property type="match status" value="1"/>
</dbReference>
<dbReference type="InterPro" id="IPR011687">
    <property type="entry name" value="Nop53/GLTSCR2"/>
</dbReference>
<evidence type="ECO:0000313" key="7">
    <source>
        <dbReference type="EMBL" id="KAK9846003.1"/>
    </source>
</evidence>
<evidence type="ECO:0000256" key="5">
    <source>
        <dbReference type="PIRNR" id="PIRNR017302"/>
    </source>
</evidence>
<comment type="caution">
    <text evidence="7">The sequence shown here is derived from an EMBL/GenBank/DDBJ whole genome shotgun (WGS) entry which is preliminary data.</text>
</comment>
<evidence type="ECO:0000256" key="6">
    <source>
        <dbReference type="SAM" id="MobiDB-lite"/>
    </source>
</evidence>
<dbReference type="Pfam" id="PF07767">
    <property type="entry name" value="Nop53"/>
    <property type="match status" value="2"/>
</dbReference>
<evidence type="ECO:0000256" key="3">
    <source>
        <dbReference type="ARBA" id="ARBA00022517"/>
    </source>
</evidence>
<organism evidence="7 8">
    <name type="scientific">Elliptochloris bilobata</name>
    <dbReference type="NCBI Taxonomy" id="381761"/>
    <lineage>
        <taxon>Eukaryota</taxon>
        <taxon>Viridiplantae</taxon>
        <taxon>Chlorophyta</taxon>
        <taxon>core chlorophytes</taxon>
        <taxon>Trebouxiophyceae</taxon>
        <taxon>Trebouxiophyceae incertae sedis</taxon>
        <taxon>Elliptochloris clade</taxon>
        <taxon>Elliptochloris</taxon>
    </lineage>
</organism>
<evidence type="ECO:0000256" key="1">
    <source>
        <dbReference type="ARBA" id="ARBA00008838"/>
    </source>
</evidence>
<protein>
    <recommendedName>
        <fullName evidence="2 5">Ribosome biogenesis protein NOP53</fullName>
    </recommendedName>
</protein>
<name>A0AAW1SJY8_9CHLO</name>
<evidence type="ECO:0000313" key="8">
    <source>
        <dbReference type="Proteomes" id="UP001445335"/>
    </source>
</evidence>
<dbReference type="AlphaFoldDB" id="A0AAW1SJY8"/>